<organism evidence="10 11">
    <name type="scientific">Botryosphaeria dothidea</name>
    <dbReference type="NCBI Taxonomy" id="55169"/>
    <lineage>
        <taxon>Eukaryota</taxon>
        <taxon>Fungi</taxon>
        <taxon>Dikarya</taxon>
        <taxon>Ascomycota</taxon>
        <taxon>Pezizomycotina</taxon>
        <taxon>Dothideomycetes</taxon>
        <taxon>Dothideomycetes incertae sedis</taxon>
        <taxon>Botryosphaeriales</taxon>
        <taxon>Botryosphaeriaceae</taxon>
        <taxon>Botryosphaeria</taxon>
    </lineage>
</organism>
<dbReference type="AlphaFoldDB" id="A0A8H4N634"/>
<dbReference type="PRINTS" id="PR00747">
    <property type="entry name" value="GLYHDRLASE47"/>
</dbReference>
<feature type="region of interest" description="Disordered" evidence="8">
    <location>
        <begin position="770"/>
        <end position="830"/>
    </location>
</feature>
<feature type="compositionally biased region" description="Low complexity" evidence="8">
    <location>
        <begin position="797"/>
        <end position="806"/>
    </location>
</feature>
<comment type="pathway">
    <text evidence="2">Protein modification; protein glycosylation.</text>
</comment>
<dbReference type="GO" id="GO:0036503">
    <property type="term" value="P:ERAD pathway"/>
    <property type="evidence" value="ECO:0007669"/>
    <property type="project" value="UniProtKB-ARBA"/>
</dbReference>
<accession>A0A8H4N634</accession>
<dbReference type="InterPro" id="IPR012341">
    <property type="entry name" value="6hp_glycosidase-like_sf"/>
</dbReference>
<evidence type="ECO:0000313" key="10">
    <source>
        <dbReference type="EMBL" id="KAF4308608.1"/>
    </source>
</evidence>
<dbReference type="GO" id="GO:0005509">
    <property type="term" value="F:calcium ion binding"/>
    <property type="evidence" value="ECO:0007669"/>
    <property type="project" value="InterPro"/>
</dbReference>
<dbReference type="GO" id="GO:0005975">
    <property type="term" value="P:carbohydrate metabolic process"/>
    <property type="evidence" value="ECO:0007669"/>
    <property type="project" value="InterPro"/>
</dbReference>
<keyword evidence="6" id="KW-0479">Metal-binding</keyword>
<feature type="region of interest" description="Disordered" evidence="8">
    <location>
        <begin position="40"/>
        <end position="130"/>
    </location>
</feature>
<comment type="cofactor">
    <cofactor evidence="1 6">
        <name>Ca(2+)</name>
        <dbReference type="ChEBI" id="CHEBI:29108"/>
    </cofactor>
</comment>
<dbReference type="InterPro" id="IPR036026">
    <property type="entry name" value="Seven-hairpin_glycosidases"/>
</dbReference>
<keyword evidence="11" id="KW-1185">Reference proteome</keyword>
<dbReference type="GO" id="GO:0005783">
    <property type="term" value="C:endoplasmic reticulum"/>
    <property type="evidence" value="ECO:0007669"/>
    <property type="project" value="TreeGrafter"/>
</dbReference>
<feature type="signal peptide" evidence="9">
    <location>
        <begin position="1"/>
        <end position="27"/>
    </location>
</feature>
<dbReference type="PANTHER" id="PTHR11742">
    <property type="entry name" value="MANNOSYL-OLIGOSACCHARIDE ALPHA-1,2-MANNOSIDASE-RELATED"/>
    <property type="match status" value="1"/>
</dbReference>
<keyword evidence="9" id="KW-0732">Signal</keyword>
<dbReference type="EMBL" id="WWBZ02000022">
    <property type="protein sequence ID" value="KAF4308608.1"/>
    <property type="molecule type" value="Genomic_DNA"/>
</dbReference>
<dbReference type="InterPro" id="IPR001382">
    <property type="entry name" value="Glyco_hydro_47"/>
</dbReference>
<dbReference type="PANTHER" id="PTHR11742:SF103">
    <property type="entry name" value="ENDOPLASMIC RETICULUM MANNOSIDASE MNL2-RELATED"/>
    <property type="match status" value="1"/>
</dbReference>
<feature type="compositionally biased region" description="Basic and acidic residues" evidence="8">
    <location>
        <begin position="472"/>
        <end position="489"/>
    </location>
</feature>
<dbReference type="SUPFAM" id="SSF48225">
    <property type="entry name" value="Seven-hairpin glycosidases"/>
    <property type="match status" value="1"/>
</dbReference>
<keyword evidence="6" id="KW-0106">Calcium</keyword>
<dbReference type="GO" id="GO:0016020">
    <property type="term" value="C:membrane"/>
    <property type="evidence" value="ECO:0007669"/>
    <property type="project" value="InterPro"/>
</dbReference>
<comment type="caution">
    <text evidence="10">The sequence shown here is derived from an EMBL/GenBank/DDBJ whole genome shotgun (WGS) entry which is preliminary data.</text>
</comment>
<keyword evidence="7" id="KW-0326">Glycosidase</keyword>
<feature type="region of interest" description="Disordered" evidence="8">
    <location>
        <begin position="505"/>
        <end position="540"/>
    </location>
</feature>
<dbReference type="InterPro" id="IPR050749">
    <property type="entry name" value="Glycosyl_Hydrolase_47"/>
</dbReference>
<dbReference type="EC" id="3.2.1.-" evidence="7"/>
<dbReference type="Gene3D" id="1.50.10.10">
    <property type="match status" value="3"/>
</dbReference>
<evidence type="ECO:0000256" key="7">
    <source>
        <dbReference type="RuleBase" id="RU361193"/>
    </source>
</evidence>
<dbReference type="Proteomes" id="UP000572817">
    <property type="component" value="Unassembled WGS sequence"/>
</dbReference>
<evidence type="ECO:0000256" key="4">
    <source>
        <dbReference type="ARBA" id="ARBA00022801"/>
    </source>
</evidence>
<feature type="chain" id="PRO_5034251938" description="alpha-1,2-Mannosidase" evidence="9">
    <location>
        <begin position="28"/>
        <end position="970"/>
    </location>
</feature>
<feature type="compositionally biased region" description="Low complexity" evidence="8">
    <location>
        <begin position="40"/>
        <end position="56"/>
    </location>
</feature>
<keyword evidence="4 7" id="KW-0378">Hydrolase</keyword>
<feature type="compositionally biased region" description="Basic and acidic residues" evidence="8">
    <location>
        <begin position="780"/>
        <end position="796"/>
    </location>
</feature>
<evidence type="ECO:0000256" key="8">
    <source>
        <dbReference type="SAM" id="MobiDB-lite"/>
    </source>
</evidence>
<evidence type="ECO:0000256" key="6">
    <source>
        <dbReference type="PIRSR" id="PIRSR601382-2"/>
    </source>
</evidence>
<feature type="region of interest" description="Disordered" evidence="8">
    <location>
        <begin position="420"/>
        <end position="489"/>
    </location>
</feature>
<name>A0A8H4N634_9PEZI</name>
<evidence type="ECO:0000256" key="3">
    <source>
        <dbReference type="ARBA" id="ARBA00007658"/>
    </source>
</evidence>
<evidence type="ECO:0000256" key="5">
    <source>
        <dbReference type="ARBA" id="ARBA00023157"/>
    </source>
</evidence>
<comment type="similarity">
    <text evidence="3 7">Belongs to the glycosyl hydrolase 47 family.</text>
</comment>
<protein>
    <recommendedName>
        <fullName evidence="7">alpha-1,2-Mannosidase</fullName>
        <ecNumber evidence="7">3.2.1.-</ecNumber>
    </recommendedName>
</protein>
<dbReference type="GO" id="GO:0004571">
    <property type="term" value="F:mannosyl-oligosaccharide 1,2-alpha-mannosidase activity"/>
    <property type="evidence" value="ECO:0007669"/>
    <property type="project" value="InterPro"/>
</dbReference>
<proteinExistence type="inferred from homology"/>
<gene>
    <name evidence="10" type="ORF">GTA08_BOTSDO04021</name>
</gene>
<evidence type="ECO:0000256" key="1">
    <source>
        <dbReference type="ARBA" id="ARBA00001913"/>
    </source>
</evidence>
<keyword evidence="5" id="KW-1015">Disulfide bond</keyword>
<sequence>MLRYRRYRVFVVFAVLTVLVLWQFAGSETWRSTGLGANLSGGSSGAGSSHGQAPAADNIPDVLVPPKAGSPIATEDKDKTPDVTVPAAEKPQEKEDPPALPKASKPVQGKPPPALETAAGSLDDDLDSPYLDSDVVAGVPHEPQIVVPHEGGEGRKEVDDEEKAIHWHKLEEHFPVTSTIQLPKGSPKPVPKIQATFAQESSTEKKERDAKLMAIKEAMSFSWNSYRKYAWMKDELSPVSNGSRNPFAGWGATLVDTLDTLYIMGMEEEFEEAVAAVADIDFTTSFRKDIPLFETVIRYLGGLVAAYDISGLKHKILLDKAVELAEILMGAFDTPNRMPITFYYWMPTYASQPHRAGTRVVLAEIGSLSVEFTRLAQLTKEPKYYDAIARITNAFKEWQDTLLPGMWPVHVDASGCKRPELGVDNAHPPLKAADKLIPSENSGKTPLSYDEEKSSSYTGVEKPKNAKPNKNNPERFGGKDTVPDDKHDDFSDELVKRQLDDPISLSKAALGESKDAESEEDEVRTEKATSSLEKGPTSTKKITATSTLADCEPQGLAVSSPHGSQQFTLGGMSDSMYEYFPKEYLLLGGLAPEYQELYEKSADVVKEELLYRPMLPDGSPDMLFSGTLSVTPPDKKHKKITKKLKAEGTHLTCFAGGMFAYGAKIFGRTKDVKIGAELTEGCVWAYNVTNTGIMPESFIMTPCDSIKGCEWNEIKYYEELDPYAESRQDTYQRQLEHYSSQVALARAKATEKAESEYGIATAAASAEAVPTNAIPNSMPHRWDRRQLGGVENDSKGKSSTSPTKTTYSDAHEPADYDATDDNDPAISHIWKPQKPLGHEEYVEKRIEEERLPKGFVRVESRHYILRPEAIESVWYMYRITGDSYWREAGWNMFTAIQSYCRAEFGYSAIDDVTKTAPTLKDEMESFWLAETLKYFWLLFADEDVVSLDEWVLNTEAHPFRRPDAGEWPQK</sequence>
<evidence type="ECO:0000256" key="2">
    <source>
        <dbReference type="ARBA" id="ARBA00004922"/>
    </source>
</evidence>
<feature type="compositionally biased region" description="Polar residues" evidence="8">
    <location>
        <begin position="528"/>
        <end position="540"/>
    </location>
</feature>
<feature type="binding site" evidence="6">
    <location>
        <position position="954"/>
    </location>
    <ligand>
        <name>Ca(2+)</name>
        <dbReference type="ChEBI" id="CHEBI:29108"/>
    </ligand>
</feature>
<dbReference type="UniPathway" id="UPA00378"/>
<dbReference type="Pfam" id="PF01532">
    <property type="entry name" value="Glyco_hydro_47"/>
    <property type="match status" value="1"/>
</dbReference>
<dbReference type="OrthoDB" id="8118055at2759"/>
<evidence type="ECO:0000313" key="11">
    <source>
        <dbReference type="Proteomes" id="UP000572817"/>
    </source>
</evidence>
<reference evidence="10" key="1">
    <citation type="submission" date="2020-04" db="EMBL/GenBank/DDBJ databases">
        <title>Genome Assembly and Annotation of Botryosphaeria dothidea sdau 11-99, a Latent Pathogen of Apple Fruit Ring Rot in China.</title>
        <authorList>
            <person name="Yu C."/>
            <person name="Diao Y."/>
            <person name="Lu Q."/>
            <person name="Zhao J."/>
            <person name="Cui S."/>
            <person name="Peng C."/>
            <person name="He B."/>
            <person name="Liu H."/>
        </authorList>
    </citation>
    <scope>NUCLEOTIDE SEQUENCE [LARGE SCALE GENOMIC DNA]</scope>
    <source>
        <strain evidence="10">Sdau11-99</strain>
    </source>
</reference>
<evidence type="ECO:0000256" key="9">
    <source>
        <dbReference type="SAM" id="SignalP"/>
    </source>
</evidence>